<dbReference type="RefSeq" id="WP_252622641.1">
    <property type="nucleotide sequence ID" value="NZ_CP099490.1"/>
</dbReference>
<dbReference type="InterPro" id="IPR005543">
    <property type="entry name" value="PASTA_dom"/>
</dbReference>
<dbReference type="CDD" id="cd06577">
    <property type="entry name" value="PASTA_pknB"/>
    <property type="match status" value="1"/>
</dbReference>
<dbReference type="Gene3D" id="1.20.5.340">
    <property type="match status" value="1"/>
</dbReference>
<proteinExistence type="predicted"/>
<keyword evidence="1" id="KW-0175">Coiled coil</keyword>
<evidence type="ECO:0000259" key="2">
    <source>
        <dbReference type="PROSITE" id="PS51178"/>
    </source>
</evidence>
<sequence length="248" mass="25277">MQEQYDELSAEMDALGEAGGEKAATVEELTAENVELTGQVETLTGDLDSLTSEKDALTDELAGLEQENADLREQIEGILDDIDASVVAASDLDGGTAAAAVAAAEANGWVVIQIPTAASEVAAGTVLSQTPAAGTPMLAGSALAISVATAPEPPPGADAGTIFEEDGNGSATTGSVNLEPGVRHFLAFTFEGEDRHVVSLVDADGDTVAQLVDLNGTTEAGATLPFIRSYSFAVETEGAWSLRVVTLP</sequence>
<dbReference type="Proteomes" id="UP001056535">
    <property type="component" value="Chromosome"/>
</dbReference>
<dbReference type="Gene3D" id="3.30.10.20">
    <property type="match status" value="1"/>
</dbReference>
<gene>
    <name evidence="3" type="ORF">NF557_06060</name>
</gene>
<dbReference type="EMBL" id="CP099490">
    <property type="protein sequence ID" value="USQ77475.1"/>
    <property type="molecule type" value="Genomic_DNA"/>
</dbReference>
<feature type="coiled-coil region" evidence="1">
    <location>
        <begin position="26"/>
        <end position="81"/>
    </location>
</feature>
<dbReference type="PROSITE" id="PS51178">
    <property type="entry name" value="PASTA"/>
    <property type="match status" value="1"/>
</dbReference>
<organism evidence="3 4">
    <name type="scientific">Ornithinimicrobium cryptoxanthini</name>
    <dbReference type="NCBI Taxonomy" id="2934161"/>
    <lineage>
        <taxon>Bacteria</taxon>
        <taxon>Bacillati</taxon>
        <taxon>Actinomycetota</taxon>
        <taxon>Actinomycetes</taxon>
        <taxon>Micrococcales</taxon>
        <taxon>Ornithinimicrobiaceae</taxon>
        <taxon>Ornithinimicrobium</taxon>
    </lineage>
</organism>
<evidence type="ECO:0000256" key="1">
    <source>
        <dbReference type="SAM" id="Coils"/>
    </source>
</evidence>
<reference evidence="3" key="1">
    <citation type="submission" date="2022-06" db="EMBL/GenBank/DDBJ databases">
        <title>Ornithinimicrobium JY.X270.</title>
        <authorList>
            <person name="Huang Y."/>
        </authorList>
    </citation>
    <scope>NUCLEOTIDE SEQUENCE</scope>
    <source>
        <strain evidence="3">JY.X270</strain>
    </source>
</reference>
<evidence type="ECO:0000313" key="4">
    <source>
        <dbReference type="Proteomes" id="UP001056535"/>
    </source>
</evidence>
<evidence type="ECO:0000313" key="3">
    <source>
        <dbReference type="EMBL" id="USQ77475.1"/>
    </source>
</evidence>
<dbReference type="Pfam" id="PF03793">
    <property type="entry name" value="PASTA"/>
    <property type="match status" value="1"/>
</dbReference>
<accession>A0ABY4YLS6</accession>
<dbReference type="SUPFAM" id="SSF90257">
    <property type="entry name" value="Myosin rod fragments"/>
    <property type="match status" value="1"/>
</dbReference>
<name>A0ABY4YLS6_9MICO</name>
<feature type="domain" description="PASTA" evidence="2">
    <location>
        <begin position="83"/>
        <end position="149"/>
    </location>
</feature>
<keyword evidence="4" id="KW-1185">Reference proteome</keyword>
<protein>
    <submittedName>
        <fullName evidence="3">PASTA domain-containing protein</fullName>
    </submittedName>
</protein>